<dbReference type="EMBL" id="FNIE01000014">
    <property type="protein sequence ID" value="SDO95067.1"/>
    <property type="molecule type" value="Genomic_DNA"/>
</dbReference>
<dbReference type="STRING" id="310781.SAMN05216259_114155"/>
<dbReference type="Pfam" id="PF12833">
    <property type="entry name" value="HTH_18"/>
    <property type="match status" value="1"/>
</dbReference>
<keyword evidence="2" id="KW-0238">DNA-binding</keyword>
<dbReference type="SUPFAM" id="SSF46689">
    <property type="entry name" value="Homeodomain-like"/>
    <property type="match status" value="2"/>
</dbReference>
<dbReference type="Proteomes" id="UP000199341">
    <property type="component" value="Unassembled WGS sequence"/>
</dbReference>
<evidence type="ECO:0000256" key="1">
    <source>
        <dbReference type="ARBA" id="ARBA00023015"/>
    </source>
</evidence>
<accession>A0A1H0NQM0</accession>
<keyword evidence="3" id="KW-0804">Transcription</keyword>
<dbReference type="InterPro" id="IPR050204">
    <property type="entry name" value="AraC_XylS_family_regulators"/>
</dbReference>
<keyword evidence="7" id="KW-1185">Reference proteome</keyword>
<gene>
    <name evidence="6" type="ORF">SAMN05216259_114155</name>
</gene>
<sequence>MLARAPLLFENPTMARDPVSEVLDLVDARCVITGGLRAGGQWWHRSRPGAAVKIDAVVSGSCRLIADDRAPLLLGPGDAAVLCGVDTAVLCSDPGPDPQAGPHMDQEPTRETGFFSRIGAGEPEVVVIGGHVELDPASADLFTSALPPVLHAPAADAEAAGMRRLLERIVEENDTDRAGARFAADQYAQLLLLEALRTVLRHEAAAPPGWLRLLTDPRLRPAVRLMHADPGRAWQLPELAAAAHMSRSHFARRFAHVSGQPPLTYLSHWRVRLAQRALRTSDTTVAALAQQLGYASESSFSHAFTRVTGTSPSRYRRGAAPRNGPRPGGPPQD</sequence>
<evidence type="ECO:0000313" key="7">
    <source>
        <dbReference type="Proteomes" id="UP000199341"/>
    </source>
</evidence>
<keyword evidence="1" id="KW-0805">Transcription regulation</keyword>
<dbReference type="InterPro" id="IPR009057">
    <property type="entry name" value="Homeodomain-like_sf"/>
</dbReference>
<dbReference type="PANTHER" id="PTHR46796:SF7">
    <property type="entry name" value="ARAC FAMILY TRANSCRIPTIONAL REGULATOR"/>
    <property type="match status" value="1"/>
</dbReference>
<evidence type="ECO:0000259" key="5">
    <source>
        <dbReference type="PROSITE" id="PS01124"/>
    </source>
</evidence>
<evidence type="ECO:0000256" key="4">
    <source>
        <dbReference type="SAM" id="MobiDB-lite"/>
    </source>
</evidence>
<dbReference type="PROSITE" id="PS01124">
    <property type="entry name" value="HTH_ARAC_FAMILY_2"/>
    <property type="match status" value="1"/>
</dbReference>
<dbReference type="PRINTS" id="PR00032">
    <property type="entry name" value="HTHARAC"/>
</dbReference>
<feature type="region of interest" description="Disordered" evidence="4">
    <location>
        <begin position="305"/>
        <end position="333"/>
    </location>
</feature>
<dbReference type="InterPro" id="IPR018062">
    <property type="entry name" value="HTH_AraC-typ_CS"/>
</dbReference>
<evidence type="ECO:0000256" key="3">
    <source>
        <dbReference type="ARBA" id="ARBA00023163"/>
    </source>
</evidence>
<dbReference type="InterPro" id="IPR018060">
    <property type="entry name" value="HTH_AraC"/>
</dbReference>
<evidence type="ECO:0000256" key="2">
    <source>
        <dbReference type="ARBA" id="ARBA00023125"/>
    </source>
</evidence>
<dbReference type="PROSITE" id="PS00041">
    <property type="entry name" value="HTH_ARAC_FAMILY_1"/>
    <property type="match status" value="1"/>
</dbReference>
<dbReference type="AlphaFoldDB" id="A0A1H0NQM0"/>
<feature type="domain" description="HTH araC/xylS-type" evidence="5">
    <location>
        <begin position="220"/>
        <end position="318"/>
    </location>
</feature>
<dbReference type="InterPro" id="IPR032783">
    <property type="entry name" value="AraC_lig"/>
</dbReference>
<dbReference type="InterPro" id="IPR020449">
    <property type="entry name" value="Tscrpt_reg_AraC-type_HTH"/>
</dbReference>
<dbReference type="PANTHER" id="PTHR46796">
    <property type="entry name" value="HTH-TYPE TRANSCRIPTIONAL ACTIVATOR RHAS-RELATED"/>
    <property type="match status" value="1"/>
</dbReference>
<organism evidence="6 7">
    <name type="scientific">Actinacidiphila guanduensis</name>
    <dbReference type="NCBI Taxonomy" id="310781"/>
    <lineage>
        <taxon>Bacteria</taxon>
        <taxon>Bacillati</taxon>
        <taxon>Actinomycetota</taxon>
        <taxon>Actinomycetes</taxon>
        <taxon>Kitasatosporales</taxon>
        <taxon>Streptomycetaceae</taxon>
        <taxon>Actinacidiphila</taxon>
    </lineage>
</organism>
<dbReference type="SMART" id="SM00342">
    <property type="entry name" value="HTH_ARAC"/>
    <property type="match status" value="1"/>
</dbReference>
<dbReference type="GO" id="GO:0003700">
    <property type="term" value="F:DNA-binding transcription factor activity"/>
    <property type="evidence" value="ECO:0007669"/>
    <property type="project" value="InterPro"/>
</dbReference>
<reference evidence="6 7" key="1">
    <citation type="submission" date="2016-10" db="EMBL/GenBank/DDBJ databases">
        <authorList>
            <person name="de Groot N.N."/>
        </authorList>
    </citation>
    <scope>NUCLEOTIDE SEQUENCE [LARGE SCALE GENOMIC DNA]</scope>
    <source>
        <strain evidence="6 7">CGMCC 4.2022</strain>
    </source>
</reference>
<dbReference type="GO" id="GO:0043565">
    <property type="term" value="F:sequence-specific DNA binding"/>
    <property type="evidence" value="ECO:0007669"/>
    <property type="project" value="InterPro"/>
</dbReference>
<dbReference type="Pfam" id="PF12852">
    <property type="entry name" value="Cupin_6"/>
    <property type="match status" value="1"/>
</dbReference>
<dbReference type="Gene3D" id="1.10.10.60">
    <property type="entry name" value="Homeodomain-like"/>
    <property type="match status" value="2"/>
</dbReference>
<proteinExistence type="predicted"/>
<protein>
    <submittedName>
        <fullName evidence="6">Transcriptional regulator, AraC family</fullName>
    </submittedName>
</protein>
<evidence type="ECO:0000313" key="6">
    <source>
        <dbReference type="EMBL" id="SDO95067.1"/>
    </source>
</evidence>
<name>A0A1H0NQM0_9ACTN</name>